<evidence type="ECO:0000256" key="3">
    <source>
        <dbReference type="RuleBase" id="RU003719"/>
    </source>
</evidence>
<dbReference type="CDD" id="cd05301">
    <property type="entry name" value="GDH"/>
    <property type="match status" value="1"/>
</dbReference>
<dbReference type="InterPro" id="IPR006140">
    <property type="entry name" value="D-isomer_DH_NAD-bd"/>
</dbReference>
<dbReference type="InterPro" id="IPR050223">
    <property type="entry name" value="D-isomer_2-hydroxyacid_DH"/>
</dbReference>
<reference evidence="6 7" key="1">
    <citation type="submission" date="2019-03" db="EMBL/GenBank/DDBJ databases">
        <title>Genomic Encyclopedia of Type Strains, Phase IV (KMG-IV): sequencing the most valuable type-strain genomes for metagenomic binning, comparative biology and taxonomic classification.</title>
        <authorList>
            <person name="Goeker M."/>
        </authorList>
    </citation>
    <scope>NUCLEOTIDE SEQUENCE [LARGE SCALE GENOMIC DNA]</scope>
    <source>
        <strain evidence="6 7">LX-B</strain>
    </source>
</reference>
<dbReference type="FunFam" id="3.40.50.720:FF:000462">
    <property type="entry name" value="Glyoxylate reductase (NADP+)"/>
    <property type="match status" value="1"/>
</dbReference>
<dbReference type="GO" id="GO:0030267">
    <property type="term" value="F:glyoxylate reductase (NADPH) activity"/>
    <property type="evidence" value="ECO:0007669"/>
    <property type="project" value="TreeGrafter"/>
</dbReference>
<comment type="caution">
    <text evidence="6">The sequence shown here is derived from an EMBL/GenBank/DDBJ whole genome shotgun (WGS) entry which is preliminary data.</text>
</comment>
<dbReference type="GO" id="GO:0016618">
    <property type="term" value="F:hydroxypyruvate reductase [NAD(P)H] activity"/>
    <property type="evidence" value="ECO:0007669"/>
    <property type="project" value="TreeGrafter"/>
</dbReference>
<dbReference type="OrthoDB" id="9805416at2"/>
<evidence type="ECO:0000313" key="7">
    <source>
        <dbReference type="Proteomes" id="UP000295008"/>
    </source>
</evidence>
<dbReference type="GO" id="GO:0005829">
    <property type="term" value="C:cytosol"/>
    <property type="evidence" value="ECO:0007669"/>
    <property type="project" value="TreeGrafter"/>
</dbReference>
<gene>
    <name evidence="6" type="ORF">EDC14_103931</name>
</gene>
<evidence type="ECO:0000256" key="2">
    <source>
        <dbReference type="ARBA" id="ARBA00023002"/>
    </source>
</evidence>
<feature type="domain" description="D-isomer specific 2-hydroxyacid dehydrogenase catalytic" evidence="4">
    <location>
        <begin position="7"/>
        <end position="319"/>
    </location>
</feature>
<dbReference type="PROSITE" id="PS00671">
    <property type="entry name" value="D_2_HYDROXYACID_DH_3"/>
    <property type="match status" value="1"/>
</dbReference>
<dbReference type="SUPFAM" id="SSF52283">
    <property type="entry name" value="Formate/glycerate dehydrogenase catalytic domain-like"/>
    <property type="match status" value="1"/>
</dbReference>
<dbReference type="InterPro" id="IPR029753">
    <property type="entry name" value="D-isomer_DH_CS"/>
</dbReference>
<evidence type="ECO:0000259" key="4">
    <source>
        <dbReference type="Pfam" id="PF00389"/>
    </source>
</evidence>
<feature type="domain" description="D-isomer specific 2-hydroxyacid dehydrogenase NAD-binding" evidence="5">
    <location>
        <begin position="111"/>
        <end position="287"/>
    </location>
</feature>
<keyword evidence="2 3" id="KW-0560">Oxidoreductase</keyword>
<dbReference type="RefSeq" id="WP_132016607.1">
    <property type="nucleotide sequence ID" value="NZ_SLUN01000039.1"/>
</dbReference>
<dbReference type="InterPro" id="IPR036291">
    <property type="entry name" value="NAD(P)-bd_dom_sf"/>
</dbReference>
<proteinExistence type="inferred from homology"/>
<evidence type="ECO:0000259" key="5">
    <source>
        <dbReference type="Pfam" id="PF02826"/>
    </source>
</evidence>
<dbReference type="InterPro" id="IPR006139">
    <property type="entry name" value="D-isomer_2_OHA_DH_cat_dom"/>
</dbReference>
<dbReference type="PANTHER" id="PTHR10996:SF257">
    <property type="entry name" value="GLYOXYLATE REDUCTASE 1"/>
    <property type="match status" value="1"/>
</dbReference>
<dbReference type="PROSITE" id="PS00670">
    <property type="entry name" value="D_2_HYDROXYACID_DH_2"/>
    <property type="match status" value="1"/>
</dbReference>
<dbReference type="InterPro" id="IPR029752">
    <property type="entry name" value="D-isomer_DH_CS1"/>
</dbReference>
<accession>A0A4R1R1T1</accession>
<keyword evidence="7" id="KW-1185">Reference proteome</keyword>
<dbReference type="Proteomes" id="UP000295008">
    <property type="component" value="Unassembled WGS sequence"/>
</dbReference>
<organism evidence="6 7">
    <name type="scientific">Hydrogenispora ethanolica</name>
    <dbReference type="NCBI Taxonomy" id="1082276"/>
    <lineage>
        <taxon>Bacteria</taxon>
        <taxon>Bacillati</taxon>
        <taxon>Bacillota</taxon>
        <taxon>Hydrogenispora</taxon>
    </lineage>
</organism>
<dbReference type="PROSITE" id="PS00065">
    <property type="entry name" value="D_2_HYDROXYACID_DH_1"/>
    <property type="match status" value="1"/>
</dbReference>
<dbReference type="Gene3D" id="3.40.50.720">
    <property type="entry name" value="NAD(P)-binding Rossmann-like Domain"/>
    <property type="match status" value="2"/>
</dbReference>
<dbReference type="GO" id="GO:0051287">
    <property type="term" value="F:NAD binding"/>
    <property type="evidence" value="ECO:0007669"/>
    <property type="project" value="InterPro"/>
</dbReference>
<dbReference type="Pfam" id="PF02826">
    <property type="entry name" value="2-Hacid_dh_C"/>
    <property type="match status" value="1"/>
</dbReference>
<evidence type="ECO:0000256" key="1">
    <source>
        <dbReference type="ARBA" id="ARBA00005854"/>
    </source>
</evidence>
<sequence>MPKWNVYVTRMIPQPAIERLQQHCEVTVNSEDRVLTRAELLREVAGRDAVLCLLTDTIDVAVLDAAKGAKIFANYAVGYNNIDLQAASDRGILITNTPGVLTDTTAELAWALLFAVARRVVPADQFTRAGRFEGWGPMLFLGQDVTGKTLGIFGGGRIGSAFGKKAKGFEMKLLYCDVQRNPEFEAETGAEYVTKERLLRESDFVSLHIPLLPETRHFIGAAELRLMKPTAILINTSRGPVIDEAALVDALWNRTIWGAGLDVFEAEPELAPGLTELDNVVILPHIASATIATRTQMGLMAAENILAALRGETPPNWVNR</sequence>
<comment type="similarity">
    <text evidence="1 3">Belongs to the D-isomer specific 2-hydroxyacid dehydrogenase family.</text>
</comment>
<name>A0A4R1R1T1_HYDET</name>
<dbReference type="PANTHER" id="PTHR10996">
    <property type="entry name" value="2-HYDROXYACID DEHYDROGENASE-RELATED"/>
    <property type="match status" value="1"/>
</dbReference>
<evidence type="ECO:0000313" key="6">
    <source>
        <dbReference type="EMBL" id="TCL59252.1"/>
    </source>
</evidence>
<dbReference type="Pfam" id="PF00389">
    <property type="entry name" value="2-Hacid_dh"/>
    <property type="match status" value="1"/>
</dbReference>
<dbReference type="AlphaFoldDB" id="A0A4R1R1T1"/>
<protein>
    <submittedName>
        <fullName evidence="6">Lactate dehydrogenase-like 2-hydroxyacid dehydrogenase</fullName>
    </submittedName>
</protein>
<dbReference type="EMBL" id="SLUN01000039">
    <property type="protein sequence ID" value="TCL59252.1"/>
    <property type="molecule type" value="Genomic_DNA"/>
</dbReference>
<dbReference type="SUPFAM" id="SSF51735">
    <property type="entry name" value="NAD(P)-binding Rossmann-fold domains"/>
    <property type="match status" value="1"/>
</dbReference>